<dbReference type="RefSeq" id="WP_010526181.1">
    <property type="nucleotide sequence ID" value="NZ_AFSL01000005.1"/>
</dbReference>
<dbReference type="InParanoid" id="A0A1I1Y7H4"/>
<dbReference type="eggNOG" id="COG0694">
    <property type="taxonomic scope" value="Bacteria"/>
</dbReference>
<comment type="similarity">
    <text evidence="1">Belongs to the NifU family.</text>
</comment>
<dbReference type="GO" id="GO:0016226">
    <property type="term" value="P:iron-sulfur cluster assembly"/>
    <property type="evidence" value="ECO:0007669"/>
    <property type="project" value="InterPro"/>
</dbReference>
<dbReference type="PANTHER" id="PTHR11178">
    <property type="entry name" value="IRON-SULFUR CLUSTER SCAFFOLD PROTEIN NFU-RELATED"/>
    <property type="match status" value="1"/>
</dbReference>
<protein>
    <submittedName>
        <fullName evidence="3">Fe-S cluster biogenesis protein NfuA, 4Fe-4S-binding domain</fullName>
    </submittedName>
</protein>
<evidence type="ECO:0000313" key="4">
    <source>
        <dbReference type="Proteomes" id="UP000181976"/>
    </source>
</evidence>
<proteinExistence type="inferred from homology"/>
<dbReference type="OrthoDB" id="9796965at2"/>
<dbReference type="SUPFAM" id="SSF117916">
    <property type="entry name" value="Fe-S cluster assembly (FSCA) domain-like"/>
    <property type="match status" value="1"/>
</dbReference>
<feature type="domain" description="NIF system FeS cluster assembly NifU C-terminal" evidence="2">
    <location>
        <begin position="13"/>
        <end position="78"/>
    </location>
</feature>
<dbReference type="Proteomes" id="UP000181976">
    <property type="component" value="Unassembled WGS sequence"/>
</dbReference>
<dbReference type="STRING" id="385682.SAMN05444380_107104"/>
<dbReference type="GO" id="GO:0051536">
    <property type="term" value="F:iron-sulfur cluster binding"/>
    <property type="evidence" value="ECO:0007669"/>
    <property type="project" value="InterPro"/>
</dbReference>
<keyword evidence="4" id="KW-1185">Reference proteome</keyword>
<organism evidence="3 4">
    <name type="scientific">Thermophagus xiamenensis</name>
    <dbReference type="NCBI Taxonomy" id="385682"/>
    <lineage>
        <taxon>Bacteria</taxon>
        <taxon>Pseudomonadati</taxon>
        <taxon>Bacteroidota</taxon>
        <taxon>Bacteroidia</taxon>
        <taxon>Marinilabiliales</taxon>
        <taxon>Marinilabiliaceae</taxon>
        <taxon>Thermophagus</taxon>
    </lineage>
</organism>
<dbReference type="Pfam" id="PF01106">
    <property type="entry name" value="NifU"/>
    <property type="match status" value="1"/>
</dbReference>
<evidence type="ECO:0000256" key="1">
    <source>
        <dbReference type="ARBA" id="ARBA00006420"/>
    </source>
</evidence>
<dbReference type="InterPro" id="IPR034904">
    <property type="entry name" value="FSCA_dom_sf"/>
</dbReference>
<dbReference type="AlphaFoldDB" id="A0A1I1Y7H4"/>
<dbReference type="Gene3D" id="3.30.300.130">
    <property type="entry name" value="Fe-S cluster assembly (FSCA)"/>
    <property type="match status" value="1"/>
</dbReference>
<dbReference type="InterPro" id="IPR001075">
    <property type="entry name" value="NIF_FeS_clus_asmbl_NifU_C"/>
</dbReference>
<dbReference type="PANTHER" id="PTHR11178:SF1">
    <property type="entry name" value="NFU1 IRON-SULFUR CLUSTER SCAFFOLD HOMOLOG, MITOCHONDRIAL"/>
    <property type="match status" value="1"/>
</dbReference>
<accession>A0A1I1Y7H4</accession>
<evidence type="ECO:0000259" key="2">
    <source>
        <dbReference type="Pfam" id="PF01106"/>
    </source>
</evidence>
<dbReference type="EMBL" id="FONA01000007">
    <property type="protein sequence ID" value="SFE15534.1"/>
    <property type="molecule type" value="Genomic_DNA"/>
</dbReference>
<sequence length="80" mass="8873">MDIERQNITQKVLEALEVVRPYLKSDGGDISFVELTDDLRVKVKLTGACDGCPMSIQTLRSGVEMVVKQRVPEIVEVIAV</sequence>
<reference evidence="3 4" key="1">
    <citation type="submission" date="2016-10" db="EMBL/GenBank/DDBJ databases">
        <authorList>
            <person name="de Groot N.N."/>
        </authorList>
    </citation>
    <scope>NUCLEOTIDE SEQUENCE [LARGE SCALE GENOMIC DNA]</scope>
    <source>
        <strain evidence="3 4">DSM 19012</strain>
    </source>
</reference>
<evidence type="ECO:0000313" key="3">
    <source>
        <dbReference type="EMBL" id="SFE15534.1"/>
    </source>
</evidence>
<dbReference type="GO" id="GO:0005506">
    <property type="term" value="F:iron ion binding"/>
    <property type="evidence" value="ECO:0007669"/>
    <property type="project" value="InterPro"/>
</dbReference>
<gene>
    <name evidence="3" type="ORF">SAMN05444380_107104</name>
</gene>
<name>A0A1I1Y7H4_9BACT</name>